<proteinExistence type="predicted"/>
<keyword evidence="1" id="KW-0880">Kelch repeat</keyword>
<accession>A0A6P8I8E5</accession>
<dbReference type="Pfam" id="PF01344">
    <property type="entry name" value="Kelch_1"/>
    <property type="match status" value="2"/>
</dbReference>
<dbReference type="Gene3D" id="2.120.10.80">
    <property type="entry name" value="Kelch-type beta propeller"/>
    <property type="match status" value="1"/>
</dbReference>
<dbReference type="Proteomes" id="UP000515163">
    <property type="component" value="Unplaced"/>
</dbReference>
<dbReference type="FunCoup" id="A0A6P8I8E5">
    <property type="interactions" value="15"/>
</dbReference>
<dbReference type="InterPro" id="IPR015915">
    <property type="entry name" value="Kelch-typ_b-propeller"/>
</dbReference>
<dbReference type="RefSeq" id="XP_031564829.1">
    <property type="nucleotide sequence ID" value="XM_031708969.1"/>
</dbReference>
<dbReference type="Pfam" id="PF00651">
    <property type="entry name" value="BTB"/>
    <property type="match status" value="1"/>
</dbReference>
<reference evidence="5" key="1">
    <citation type="submission" date="2025-08" db="UniProtKB">
        <authorList>
            <consortium name="RefSeq"/>
        </authorList>
    </citation>
    <scope>IDENTIFICATION</scope>
    <source>
        <tissue evidence="5">Tentacle</tissue>
    </source>
</reference>
<dbReference type="InterPro" id="IPR011705">
    <property type="entry name" value="BACK"/>
</dbReference>
<dbReference type="PANTHER" id="PTHR45632">
    <property type="entry name" value="LD33804P"/>
    <property type="match status" value="1"/>
</dbReference>
<evidence type="ECO:0000313" key="4">
    <source>
        <dbReference type="Proteomes" id="UP000515163"/>
    </source>
</evidence>
<dbReference type="AlphaFoldDB" id="A0A6P8I8E5"/>
<dbReference type="SMART" id="SM00612">
    <property type="entry name" value="Kelch"/>
    <property type="match status" value="6"/>
</dbReference>
<sequence length="606" mass="68611">MTDKQSFHGEVRSNLNKLKPNNIYLFDDPNYRKDLVDVLRSLRRSGSLCDVTIRHGKRKVACHRIILGSGSPYFRALFVESESGKFVKNVDITEDIDCQSLDATIDYLYGGTIYLTPLNTVGVLRAACLFKLQALADECSFALSKYLSSENCLQVKDIALLYGQKKLYARSWRFICKNFPEVSRSGQFLEQNEQRMEEILSCDDVHATEEQIFDALVRWTNFDRKERGVHFAKLLRFIRLPLMNNKLLVQNVETEELVQRSPSAKEMVMEAMRYNMADSVTRATLRSPRTMARTWSKMVDVIMLVGGRGSSPYESRTTICYEPRENTWYSLAPVPTVLYDHSVASADGLVFSCGGSVEGRSSLLLQKDVFVFDPQYNQWSSVASMKEERAQFAAGGHDGLLYAIGGMMNGPKWNAVEVYNPVSDRWAFLPKPAIPRSNHTLVTTETHLYVIGGDGHEIEPVISVERYDPSSDTWSFVLPMSCGKVGACAVLLNDRILVFGGSNGYHTMKQCEAYDIGRHQWKPIADMTEFRQNAQAVAVDGNAYVIGGRDFYGKRYLDTIERYNPSNDQWTVVSEIPIHKKGFQCIAIKISKDHLQPFIKNTKKPS</sequence>
<dbReference type="SMART" id="SM00225">
    <property type="entry name" value="BTB"/>
    <property type="match status" value="1"/>
</dbReference>
<dbReference type="FunFam" id="1.25.40.420:FF:000001">
    <property type="entry name" value="Kelch-like family member 12"/>
    <property type="match status" value="1"/>
</dbReference>
<dbReference type="InParanoid" id="A0A6P8I8E5"/>
<dbReference type="PANTHER" id="PTHR45632:SF17">
    <property type="entry name" value="KELCH-LIKE PROTEIN 31"/>
    <property type="match status" value="1"/>
</dbReference>
<dbReference type="InterPro" id="IPR011333">
    <property type="entry name" value="SKP1/BTB/POZ_sf"/>
</dbReference>
<dbReference type="PIRSF" id="PIRSF037037">
    <property type="entry name" value="Kelch-like_protein_gigaxonin"/>
    <property type="match status" value="1"/>
</dbReference>
<organism evidence="4 5">
    <name type="scientific">Actinia tenebrosa</name>
    <name type="common">Australian red waratah sea anemone</name>
    <dbReference type="NCBI Taxonomy" id="6105"/>
    <lineage>
        <taxon>Eukaryota</taxon>
        <taxon>Metazoa</taxon>
        <taxon>Cnidaria</taxon>
        <taxon>Anthozoa</taxon>
        <taxon>Hexacorallia</taxon>
        <taxon>Actiniaria</taxon>
        <taxon>Actiniidae</taxon>
        <taxon>Actinia</taxon>
    </lineage>
</organism>
<dbReference type="InterPro" id="IPR006652">
    <property type="entry name" value="Kelch_1"/>
</dbReference>
<keyword evidence="2" id="KW-0677">Repeat</keyword>
<dbReference type="Pfam" id="PF24681">
    <property type="entry name" value="Kelch_KLHDC2_KLHL20_DRC7"/>
    <property type="match status" value="1"/>
</dbReference>
<feature type="domain" description="BTB" evidence="3">
    <location>
        <begin position="49"/>
        <end position="117"/>
    </location>
</feature>
<dbReference type="SUPFAM" id="SSF54695">
    <property type="entry name" value="POZ domain"/>
    <property type="match status" value="1"/>
</dbReference>
<name>A0A6P8I8E5_ACTTE</name>
<dbReference type="Gene3D" id="1.25.40.420">
    <property type="match status" value="1"/>
</dbReference>
<dbReference type="GeneID" id="116300170"/>
<evidence type="ECO:0000313" key="5">
    <source>
        <dbReference type="RefSeq" id="XP_031564829.1"/>
    </source>
</evidence>
<evidence type="ECO:0000259" key="3">
    <source>
        <dbReference type="PROSITE" id="PS50097"/>
    </source>
</evidence>
<dbReference type="InterPro" id="IPR017096">
    <property type="entry name" value="BTB-kelch_protein"/>
</dbReference>
<evidence type="ECO:0000256" key="2">
    <source>
        <dbReference type="ARBA" id="ARBA00022737"/>
    </source>
</evidence>
<dbReference type="Gene3D" id="3.30.710.10">
    <property type="entry name" value="Potassium Channel Kv1.1, Chain A"/>
    <property type="match status" value="1"/>
</dbReference>
<gene>
    <name evidence="5" type="primary">LOC116300170</name>
</gene>
<dbReference type="InterPro" id="IPR000210">
    <property type="entry name" value="BTB/POZ_dom"/>
</dbReference>
<dbReference type="Pfam" id="PF07707">
    <property type="entry name" value="BACK"/>
    <property type="match status" value="1"/>
</dbReference>
<evidence type="ECO:0000256" key="1">
    <source>
        <dbReference type="ARBA" id="ARBA00022441"/>
    </source>
</evidence>
<dbReference type="KEGG" id="aten:116300170"/>
<dbReference type="SMART" id="SM00875">
    <property type="entry name" value="BACK"/>
    <property type="match status" value="1"/>
</dbReference>
<protein>
    <submittedName>
        <fullName evidence="5">Kelch-like protein 3</fullName>
    </submittedName>
</protein>
<dbReference type="PROSITE" id="PS50097">
    <property type="entry name" value="BTB"/>
    <property type="match status" value="1"/>
</dbReference>
<keyword evidence="4" id="KW-1185">Reference proteome</keyword>
<dbReference type="OrthoDB" id="45365at2759"/>
<dbReference type="GO" id="GO:0005737">
    <property type="term" value="C:cytoplasm"/>
    <property type="evidence" value="ECO:0007669"/>
    <property type="project" value="UniProtKB-ARBA"/>
</dbReference>
<dbReference type="SUPFAM" id="SSF117281">
    <property type="entry name" value="Kelch motif"/>
    <property type="match status" value="1"/>
</dbReference>